<dbReference type="EMBL" id="AM494925">
    <property type="protein sequence ID" value="CAM36421.1"/>
    <property type="molecule type" value="mRNA"/>
</dbReference>
<dbReference type="PANTHER" id="PTHR23254">
    <property type="entry name" value="EIF4G DOMAIN PROTEIN"/>
    <property type="match status" value="1"/>
</dbReference>
<reference evidence="1" key="1">
    <citation type="journal article" date="2007" name="Insect Biochem. Mol. Biol.">
        <title>Identification of immune-related genes from an apterygote insect, the firebrat Thermobia domestica.</title>
        <authorList>
            <person name="Altincicek B."/>
            <person name="Vilcinskas A."/>
        </authorList>
    </citation>
    <scope>NUCLEOTIDE SEQUENCE</scope>
    <source>
        <strain evidence="1">2</strain>
    </source>
</reference>
<dbReference type="GO" id="GO:0008494">
    <property type="term" value="F:translation activator activity"/>
    <property type="evidence" value="ECO:0007669"/>
    <property type="project" value="TreeGrafter"/>
</dbReference>
<dbReference type="SUPFAM" id="SSF48371">
    <property type="entry name" value="ARM repeat"/>
    <property type="match status" value="1"/>
</dbReference>
<evidence type="ECO:0000313" key="1">
    <source>
        <dbReference type="EMBL" id="CAM36421.1"/>
    </source>
</evidence>
<protein>
    <submittedName>
        <fullName evidence="1">Uncharacterized protein</fullName>
    </submittedName>
</protein>
<proteinExistence type="evidence at transcript level"/>
<dbReference type="Gene3D" id="1.25.40.180">
    <property type="match status" value="1"/>
</dbReference>
<name>A4FSE8_THEDO</name>
<organism evidence="1">
    <name type="scientific">Thermobia domestica</name>
    <name type="common">Firebrat</name>
    <name type="synonym">Lepisma domestica</name>
    <dbReference type="NCBI Taxonomy" id="89055"/>
    <lineage>
        <taxon>Eukaryota</taxon>
        <taxon>Metazoa</taxon>
        <taxon>Ecdysozoa</taxon>
        <taxon>Arthropoda</taxon>
        <taxon>Hexapoda</taxon>
        <taxon>Insecta</taxon>
        <taxon>Zygentoma</taxon>
        <taxon>Lepismatidae</taxon>
        <taxon>Thermobia</taxon>
    </lineage>
</organism>
<feature type="non-terminal residue" evidence="1">
    <location>
        <position position="1"/>
    </location>
</feature>
<accession>A4FSE8</accession>
<dbReference type="AlphaFoldDB" id="A4FSE8"/>
<dbReference type="InterPro" id="IPR051367">
    <property type="entry name" value="mRNA_TranslReg/HistoneTransl"/>
</dbReference>
<dbReference type="PANTHER" id="PTHR23254:SF15">
    <property type="entry name" value="POLYADENYLATE-BINDING PROTEIN-INTERACTING PROTEIN 1"/>
    <property type="match status" value="1"/>
</dbReference>
<feature type="non-terminal residue" evidence="1">
    <location>
        <position position="105"/>
    </location>
</feature>
<dbReference type="InterPro" id="IPR016024">
    <property type="entry name" value="ARM-type_fold"/>
</dbReference>
<dbReference type="GO" id="GO:0006446">
    <property type="term" value="P:regulation of translational initiation"/>
    <property type="evidence" value="ECO:0007669"/>
    <property type="project" value="TreeGrafter"/>
</dbReference>
<sequence length="105" mass="12440">QHERFSLRIPAVQHIVNVIFEQSVVESNFRYNGARLRSYLSYQGIQVDGTNFRTLLLHRCNDEHRRREELILSSPQRFHGFVLFQAELYLQLEPVKGSGERLEVR</sequence>